<evidence type="ECO:0000256" key="5">
    <source>
        <dbReference type="SAM" id="Phobius"/>
    </source>
</evidence>
<comment type="caution">
    <text evidence="6">The sequence shown here is derived from an EMBL/GenBank/DDBJ whole genome shotgun (WGS) entry which is preliminary data.</text>
</comment>
<dbReference type="InterPro" id="IPR013126">
    <property type="entry name" value="Hsp_70_fam"/>
</dbReference>
<reference evidence="7" key="1">
    <citation type="journal article" date="2019" name="Int. J. Syst. Evol. Microbiol.">
        <title>The Global Catalogue of Microorganisms (GCM) 10K type strain sequencing project: providing services to taxonomists for standard genome sequencing and annotation.</title>
        <authorList>
            <consortium name="The Broad Institute Genomics Platform"/>
            <consortium name="The Broad Institute Genome Sequencing Center for Infectious Disease"/>
            <person name="Wu L."/>
            <person name="Ma J."/>
        </authorList>
    </citation>
    <scope>NUCLEOTIDE SEQUENCE [LARGE SCALE GENOMIC DNA]</scope>
    <source>
        <strain evidence="7">CGMCC 4.7645</strain>
    </source>
</reference>
<evidence type="ECO:0000313" key="7">
    <source>
        <dbReference type="Proteomes" id="UP001597417"/>
    </source>
</evidence>
<feature type="transmembrane region" description="Helical" evidence="5">
    <location>
        <begin position="458"/>
        <end position="480"/>
    </location>
</feature>
<accession>A0ABW5FNZ4</accession>
<dbReference type="InterPro" id="IPR043129">
    <property type="entry name" value="ATPase_NBD"/>
</dbReference>
<evidence type="ECO:0000313" key="6">
    <source>
        <dbReference type="EMBL" id="MFD2415930.1"/>
    </source>
</evidence>
<feature type="compositionally biased region" description="Polar residues" evidence="4">
    <location>
        <begin position="488"/>
        <end position="509"/>
    </location>
</feature>
<evidence type="ECO:0000256" key="4">
    <source>
        <dbReference type="SAM" id="MobiDB-lite"/>
    </source>
</evidence>
<organism evidence="6 7">
    <name type="scientific">Amycolatopsis pigmentata</name>
    <dbReference type="NCBI Taxonomy" id="450801"/>
    <lineage>
        <taxon>Bacteria</taxon>
        <taxon>Bacillati</taxon>
        <taxon>Actinomycetota</taxon>
        <taxon>Actinomycetes</taxon>
        <taxon>Pseudonocardiales</taxon>
        <taxon>Pseudonocardiaceae</taxon>
        <taxon>Amycolatopsis</taxon>
    </lineage>
</organism>
<keyword evidence="5" id="KW-0472">Membrane</keyword>
<proteinExistence type="predicted"/>
<dbReference type="Pfam" id="PF00012">
    <property type="entry name" value="HSP70"/>
    <property type="match status" value="1"/>
</dbReference>
<dbReference type="EMBL" id="JBHUKR010000004">
    <property type="protein sequence ID" value="MFD2415930.1"/>
    <property type="molecule type" value="Genomic_DNA"/>
</dbReference>
<dbReference type="PANTHER" id="PTHR42749">
    <property type="entry name" value="CELL SHAPE-DETERMINING PROTEIN MREB"/>
    <property type="match status" value="1"/>
</dbReference>
<protein>
    <submittedName>
        <fullName evidence="6">Hsp70 family protein</fullName>
    </submittedName>
</protein>
<dbReference type="Gene3D" id="3.30.420.40">
    <property type="match status" value="2"/>
</dbReference>
<dbReference type="Gene3D" id="3.90.640.10">
    <property type="entry name" value="Actin, Chain A, domain 4"/>
    <property type="match status" value="1"/>
</dbReference>
<keyword evidence="1" id="KW-0547">Nucleotide-binding</keyword>
<keyword evidence="3" id="KW-0143">Chaperone</keyword>
<evidence type="ECO:0000256" key="3">
    <source>
        <dbReference type="ARBA" id="ARBA00023186"/>
    </source>
</evidence>
<evidence type="ECO:0000256" key="1">
    <source>
        <dbReference type="ARBA" id="ARBA00022741"/>
    </source>
</evidence>
<dbReference type="SUPFAM" id="SSF53067">
    <property type="entry name" value="Actin-like ATPase domain"/>
    <property type="match status" value="2"/>
</dbReference>
<keyword evidence="5" id="KW-1133">Transmembrane helix</keyword>
<keyword evidence="2" id="KW-0067">ATP-binding</keyword>
<dbReference type="RefSeq" id="WP_378262179.1">
    <property type="nucleotide sequence ID" value="NZ_JBHUKR010000004.1"/>
</dbReference>
<name>A0ABW5FNZ4_9PSEU</name>
<dbReference type="Proteomes" id="UP001597417">
    <property type="component" value="Unassembled WGS sequence"/>
</dbReference>
<dbReference type="PANTHER" id="PTHR42749:SF1">
    <property type="entry name" value="CELL SHAPE-DETERMINING PROTEIN MREB"/>
    <property type="match status" value="1"/>
</dbReference>
<evidence type="ECO:0000256" key="2">
    <source>
        <dbReference type="ARBA" id="ARBA00022840"/>
    </source>
</evidence>
<feature type="region of interest" description="Disordered" evidence="4">
    <location>
        <begin position="487"/>
        <end position="523"/>
    </location>
</feature>
<gene>
    <name evidence="6" type="ORF">ACFSXZ_06275</name>
</gene>
<sequence>MPGGAKRSSGRFPAPAGAPYVLGIDIGAGRVKSVIRRAGGGESPPPVSDPAVLKIGEDATVVIGEAAEDSGPAERDRVARGFARRLGDTVPFVLGGTAYPAHDLIATVVSWVAGRAARQTGAKPAHIGLAQPSGWGPHQTALLRSALDRSGVGRVTLVPDLAAAALGYAAEHGADDLIAVCDLGVSGYRAAVLRRSGATAFTPLAHPESTEPAEGADPGEAVFAQVSSELGDGLDRVDPTAPGIWQAALALRRQCAAAVDTVLSQPRTVIPVSLPELRTTVAITRDQLEEKVAPAAKKGAELLRRALRVAGVDPGSLGVIVLVGGPARIPLVARMISAELRLPAVVAPNPDATIAQGAAAAATQVTWPGALSLARAPGRELARAGRVPGPPARRDEDAVIETTVLFTGGSETEIHHYRVPDLAELSDEMPPKPPLELSPLPFDIAHEPVGEQPIWKRLALGGGAVGGIVLVVALVAWFIFGSPFHSAPSGQQPIQTRPPTTAEVTSKATHSPAPDTPRTTESP</sequence>
<keyword evidence="7" id="KW-1185">Reference proteome</keyword>
<keyword evidence="5" id="KW-0812">Transmembrane</keyword>